<sequence length="299" mass="33282">MESFAMEVGRLCPLLEYVRLSAFEDIPAETWQQHFPRLKTLEFRGRPENYAAIEAAARACVCADEVSLVECDDELAAFVDMLLRTPLRGRLRKLDLGFDLPVSNEVILQCARFEGLRFLRLPPECAIDVEFCRSLAQLRPTLTGLDLGTECRADDECLRILCESLSLEHLTFSSIPCPAAIDIILQSSSAQTLRGIGIYYMDEIFTPANLLRLVRGCPLLSEFEGDSGELLSPIEHGKTVKAINKLLKGRGGKKNQYRPFVDFGPSQWGRPDTLGGQAGEFLQANEESEDDSESESGED</sequence>
<proteinExistence type="predicted"/>
<dbReference type="AlphaFoldDB" id="A0A7S4ECG8"/>
<evidence type="ECO:0000313" key="2">
    <source>
        <dbReference type="EMBL" id="CAE0703465.1"/>
    </source>
</evidence>
<organism evidence="2">
    <name type="scientific">Pelagomonas calceolata</name>
    <dbReference type="NCBI Taxonomy" id="35677"/>
    <lineage>
        <taxon>Eukaryota</taxon>
        <taxon>Sar</taxon>
        <taxon>Stramenopiles</taxon>
        <taxon>Ochrophyta</taxon>
        <taxon>Pelagophyceae</taxon>
        <taxon>Pelagomonadales</taxon>
        <taxon>Pelagomonadaceae</taxon>
        <taxon>Pelagomonas</taxon>
    </lineage>
</organism>
<dbReference type="SUPFAM" id="SSF52047">
    <property type="entry name" value="RNI-like"/>
    <property type="match status" value="1"/>
</dbReference>
<dbReference type="Gene3D" id="3.80.10.10">
    <property type="entry name" value="Ribonuclease Inhibitor"/>
    <property type="match status" value="1"/>
</dbReference>
<dbReference type="EMBL" id="CAKKNE010000002">
    <property type="protein sequence ID" value="CAH0369180.1"/>
    <property type="molecule type" value="Genomic_DNA"/>
</dbReference>
<keyword evidence="4" id="KW-1185">Reference proteome</keyword>
<protein>
    <submittedName>
        <fullName evidence="2">Uncharacterized protein</fullName>
    </submittedName>
</protein>
<gene>
    <name evidence="2" type="ORF">PCAL00307_LOCUS18912</name>
    <name evidence="3" type="ORF">PECAL_2P22910</name>
</gene>
<reference evidence="3" key="2">
    <citation type="submission" date="2021-11" db="EMBL/GenBank/DDBJ databases">
        <authorList>
            <consortium name="Genoscope - CEA"/>
            <person name="William W."/>
        </authorList>
    </citation>
    <scope>NUCLEOTIDE SEQUENCE</scope>
</reference>
<accession>A0A7S4ECG8</accession>
<dbReference type="EMBL" id="HBIW01021911">
    <property type="protein sequence ID" value="CAE0703465.1"/>
    <property type="molecule type" value="Transcribed_RNA"/>
</dbReference>
<feature type="region of interest" description="Disordered" evidence="1">
    <location>
        <begin position="263"/>
        <end position="299"/>
    </location>
</feature>
<evidence type="ECO:0000256" key="1">
    <source>
        <dbReference type="SAM" id="MobiDB-lite"/>
    </source>
</evidence>
<dbReference type="Proteomes" id="UP000789595">
    <property type="component" value="Unassembled WGS sequence"/>
</dbReference>
<dbReference type="InterPro" id="IPR032675">
    <property type="entry name" value="LRR_dom_sf"/>
</dbReference>
<name>A0A7S4ECG8_9STRA</name>
<evidence type="ECO:0000313" key="4">
    <source>
        <dbReference type="Proteomes" id="UP000789595"/>
    </source>
</evidence>
<evidence type="ECO:0000313" key="3">
    <source>
        <dbReference type="EMBL" id="CAH0369180.1"/>
    </source>
</evidence>
<dbReference type="OrthoDB" id="550575at2759"/>
<feature type="compositionally biased region" description="Acidic residues" evidence="1">
    <location>
        <begin position="286"/>
        <end position="299"/>
    </location>
</feature>
<reference evidence="2" key="1">
    <citation type="submission" date="2021-01" db="EMBL/GenBank/DDBJ databases">
        <authorList>
            <person name="Corre E."/>
            <person name="Pelletier E."/>
            <person name="Niang G."/>
            <person name="Scheremetjew M."/>
            <person name="Finn R."/>
            <person name="Kale V."/>
            <person name="Holt S."/>
            <person name="Cochrane G."/>
            <person name="Meng A."/>
            <person name="Brown T."/>
            <person name="Cohen L."/>
        </authorList>
    </citation>
    <scope>NUCLEOTIDE SEQUENCE</scope>
    <source>
        <strain evidence="2">CCMP1756</strain>
    </source>
</reference>